<comment type="cofactor">
    <cofactor evidence="1 13">
        <name>pyridoxal 5'-phosphate</name>
        <dbReference type="ChEBI" id="CHEBI:597326"/>
    </cofactor>
</comment>
<dbReference type="RefSeq" id="WP_022564399.1">
    <property type="nucleotide sequence ID" value="NZ_CP010907.1"/>
</dbReference>
<dbReference type="Gene3D" id="3.90.1150.10">
    <property type="entry name" value="Aspartate Aminotransferase, domain 1"/>
    <property type="match status" value="1"/>
</dbReference>
<dbReference type="Pfam" id="PF00266">
    <property type="entry name" value="Aminotran_5"/>
    <property type="match status" value="1"/>
</dbReference>
<evidence type="ECO:0000256" key="8">
    <source>
        <dbReference type="ARBA" id="ARBA00022898"/>
    </source>
</evidence>
<dbReference type="KEGG" id="pck:BMSBPS_0035"/>
<dbReference type="AlphaFoldDB" id="U3U641"/>
<evidence type="ECO:0000313" key="15">
    <source>
        <dbReference type="EMBL" id="BAO00380.1"/>
    </source>
</evidence>
<keyword evidence="9" id="KW-0408">Iron</keyword>
<organism evidence="15 16">
    <name type="scientific">Candidatus Pantoea carbekii</name>
    <dbReference type="NCBI Taxonomy" id="1235990"/>
    <lineage>
        <taxon>Bacteria</taxon>
        <taxon>Pseudomonadati</taxon>
        <taxon>Pseudomonadota</taxon>
        <taxon>Gammaproteobacteria</taxon>
        <taxon>Enterobacterales</taxon>
        <taxon>Erwiniaceae</taxon>
        <taxon>Pantoea</taxon>
    </lineage>
</organism>
<accession>U3U641</accession>
<dbReference type="GO" id="GO:0046872">
    <property type="term" value="F:metal ion binding"/>
    <property type="evidence" value="ECO:0007669"/>
    <property type="project" value="UniProtKB-KW"/>
</dbReference>
<evidence type="ECO:0000313" key="16">
    <source>
        <dbReference type="Proteomes" id="UP000016900"/>
    </source>
</evidence>
<dbReference type="NCBIfam" id="NF010611">
    <property type="entry name" value="PRK14012.1"/>
    <property type="match status" value="1"/>
</dbReference>
<dbReference type="OrthoDB" id="9808002at2"/>
<name>U3U641_9GAMM</name>
<evidence type="ECO:0000256" key="13">
    <source>
        <dbReference type="RuleBase" id="RU004504"/>
    </source>
</evidence>
<dbReference type="PATRIC" id="fig|1235990.3.peg.407"/>
<dbReference type="InterPro" id="IPR020578">
    <property type="entry name" value="Aminotrans_V_PyrdxlP_BS"/>
</dbReference>
<dbReference type="InterPro" id="IPR000192">
    <property type="entry name" value="Aminotrans_V_dom"/>
</dbReference>
<evidence type="ECO:0000259" key="14">
    <source>
        <dbReference type="Pfam" id="PF00266"/>
    </source>
</evidence>
<dbReference type="InterPro" id="IPR015424">
    <property type="entry name" value="PyrdxlP-dep_Trfase"/>
</dbReference>
<dbReference type="Proteomes" id="UP000016900">
    <property type="component" value="Chromosome"/>
</dbReference>
<dbReference type="NCBIfam" id="NF002806">
    <property type="entry name" value="PRK02948.1"/>
    <property type="match status" value="1"/>
</dbReference>
<evidence type="ECO:0000256" key="5">
    <source>
        <dbReference type="ARBA" id="ARBA00022679"/>
    </source>
</evidence>
<evidence type="ECO:0000256" key="11">
    <source>
        <dbReference type="ARBA" id="ARBA00050776"/>
    </source>
</evidence>
<dbReference type="InterPro" id="IPR016454">
    <property type="entry name" value="Cysteine_dSase"/>
</dbReference>
<evidence type="ECO:0000256" key="10">
    <source>
        <dbReference type="ARBA" id="ARBA00023014"/>
    </source>
</evidence>
<evidence type="ECO:0000256" key="2">
    <source>
        <dbReference type="ARBA" id="ARBA00005151"/>
    </source>
</evidence>
<protein>
    <recommendedName>
        <fullName evidence="12">Cysteine desulfurase IscS</fullName>
        <ecNumber evidence="4">2.8.1.7</ecNumber>
    </recommendedName>
</protein>
<evidence type="ECO:0000256" key="7">
    <source>
        <dbReference type="ARBA" id="ARBA00022723"/>
    </source>
</evidence>
<evidence type="ECO:0000256" key="6">
    <source>
        <dbReference type="ARBA" id="ARBA00022714"/>
    </source>
</evidence>
<sequence length="386" mass="42572">MKLPIYLDYAATTPVDKRVADKMMQCLTIDGIFGNSASRSHCFGWEAEEAIDLARNQVAELINADSREIVFTSGATEANNLAIKGIATLHYLHGKHIITSQTEHKSVIDSCLQLKKKGFDVTFLQPKSNGIINVDMLKSAIRNDTILVSLMHVNNETGVIQDIENIGLLCRLHGILLHVDATQSVGKIPIDLHNLAVDLFSFSAHKIYGPKGIGALWVRRKPQVNLNAQIHGGGHERGMRSGTLAVHQIVGMGEACRISRQEMHEETERLSKLRQRLWQGISALKDIKINGSLEQGISNILNISFANVEGESLIMSLKDLALSSGSACISANIEPSYVLRAMGVSEELAHSSLRFSLGRFISEKEIDYTIKLVTSTVRSLRKLMRI</sequence>
<dbReference type="GO" id="GO:0051537">
    <property type="term" value="F:2 iron, 2 sulfur cluster binding"/>
    <property type="evidence" value="ECO:0007669"/>
    <property type="project" value="UniProtKB-KW"/>
</dbReference>
<feature type="domain" description="Aminotransferase class V" evidence="14">
    <location>
        <begin position="5"/>
        <end position="368"/>
    </location>
</feature>
<comment type="catalytic activity">
    <reaction evidence="11">
        <text>(sulfur carrier)-H + L-cysteine = (sulfur carrier)-SH + L-alanine</text>
        <dbReference type="Rhea" id="RHEA:43892"/>
        <dbReference type="Rhea" id="RHEA-COMP:14737"/>
        <dbReference type="Rhea" id="RHEA-COMP:14739"/>
        <dbReference type="ChEBI" id="CHEBI:29917"/>
        <dbReference type="ChEBI" id="CHEBI:35235"/>
        <dbReference type="ChEBI" id="CHEBI:57972"/>
        <dbReference type="ChEBI" id="CHEBI:64428"/>
        <dbReference type="EC" id="2.8.1.7"/>
    </reaction>
</comment>
<dbReference type="FunFam" id="3.40.640.10:FF:000003">
    <property type="entry name" value="Cysteine desulfurase IscS"/>
    <property type="match status" value="1"/>
</dbReference>
<evidence type="ECO:0000256" key="3">
    <source>
        <dbReference type="ARBA" id="ARBA00006490"/>
    </source>
</evidence>
<keyword evidence="16" id="KW-1185">Reference proteome</keyword>
<dbReference type="SUPFAM" id="SSF53383">
    <property type="entry name" value="PLP-dependent transferases"/>
    <property type="match status" value="1"/>
</dbReference>
<keyword evidence="6" id="KW-0001">2Fe-2S</keyword>
<keyword evidence="10" id="KW-0411">Iron-sulfur</keyword>
<dbReference type="STRING" id="1235990.BMSBPS_0035"/>
<reference evidence="15 16" key="1">
    <citation type="submission" date="2012-10" db="EMBL/GenBank/DDBJ databases">
        <title>Genome sequence of the symbiont of the pentatomidae stink bug Halyomorpha halys.</title>
        <authorList>
            <person name="Kobayashi H."/>
            <person name="Fujii-Muramatsu R."/>
            <person name="Takeishi K."/>
            <person name="Noda H."/>
        </authorList>
    </citation>
    <scope>NUCLEOTIDE SEQUENCE [LARGE SCALE GENOMIC DNA]</scope>
</reference>
<dbReference type="PANTHER" id="PTHR11601">
    <property type="entry name" value="CYSTEINE DESULFURYLASE FAMILY MEMBER"/>
    <property type="match status" value="1"/>
</dbReference>
<comment type="similarity">
    <text evidence="3">Belongs to the class-V pyridoxal-phosphate-dependent aminotransferase family. NifS/IscS subfamily.</text>
</comment>
<dbReference type="PANTHER" id="PTHR11601:SF34">
    <property type="entry name" value="CYSTEINE DESULFURASE"/>
    <property type="match status" value="1"/>
</dbReference>
<dbReference type="GO" id="GO:0031071">
    <property type="term" value="F:cysteine desulfurase activity"/>
    <property type="evidence" value="ECO:0007669"/>
    <property type="project" value="UniProtKB-EC"/>
</dbReference>
<dbReference type="PIRSF" id="PIRSF005572">
    <property type="entry name" value="NifS"/>
    <property type="match status" value="1"/>
</dbReference>
<evidence type="ECO:0000256" key="1">
    <source>
        <dbReference type="ARBA" id="ARBA00001933"/>
    </source>
</evidence>
<comment type="pathway">
    <text evidence="2">Cofactor biosynthesis; iron-sulfur cluster biosynthesis.</text>
</comment>
<dbReference type="PROSITE" id="PS00595">
    <property type="entry name" value="AA_TRANSFER_CLASS_5"/>
    <property type="match status" value="1"/>
</dbReference>
<proteinExistence type="inferred from homology"/>
<dbReference type="GO" id="GO:0016226">
    <property type="term" value="P:iron-sulfur cluster assembly"/>
    <property type="evidence" value="ECO:0007669"/>
    <property type="project" value="UniProtKB-ARBA"/>
</dbReference>
<dbReference type="EMBL" id="AP012554">
    <property type="protein sequence ID" value="BAO00380.1"/>
    <property type="molecule type" value="Genomic_DNA"/>
</dbReference>
<dbReference type="InterPro" id="IPR015421">
    <property type="entry name" value="PyrdxlP-dep_Trfase_major"/>
</dbReference>
<dbReference type="FunFam" id="3.90.1150.10:FF:000002">
    <property type="entry name" value="Cysteine desulfurase IscS"/>
    <property type="match status" value="1"/>
</dbReference>
<evidence type="ECO:0000256" key="9">
    <source>
        <dbReference type="ARBA" id="ARBA00023004"/>
    </source>
</evidence>
<dbReference type="EC" id="2.8.1.7" evidence="4"/>
<evidence type="ECO:0000256" key="12">
    <source>
        <dbReference type="ARBA" id="ARBA00072125"/>
    </source>
</evidence>
<keyword evidence="7" id="KW-0479">Metal-binding</keyword>
<dbReference type="Gene3D" id="3.40.640.10">
    <property type="entry name" value="Type I PLP-dependent aspartate aminotransferase-like (Major domain)"/>
    <property type="match status" value="1"/>
</dbReference>
<keyword evidence="5" id="KW-0808">Transferase</keyword>
<dbReference type="eggNOG" id="COG1104">
    <property type="taxonomic scope" value="Bacteria"/>
</dbReference>
<dbReference type="InterPro" id="IPR015422">
    <property type="entry name" value="PyrdxlP-dep_Trfase_small"/>
</dbReference>
<dbReference type="KEGG" id="hhs:HHS_04100"/>
<evidence type="ECO:0000256" key="4">
    <source>
        <dbReference type="ARBA" id="ARBA00012239"/>
    </source>
</evidence>
<keyword evidence="8" id="KW-0663">Pyridoxal phosphate</keyword>
<gene>
    <name evidence="15" type="ORF">HHS_04100</name>
</gene>